<evidence type="ECO:0000256" key="2">
    <source>
        <dbReference type="ARBA" id="ARBA00023125"/>
    </source>
</evidence>
<feature type="region of interest" description="Disordered" evidence="4">
    <location>
        <begin position="148"/>
        <end position="171"/>
    </location>
</feature>
<dbReference type="AlphaFoldDB" id="A0AAI8TQW6"/>
<protein>
    <submittedName>
        <fullName evidence="6">HxlR family transcriptional regulator</fullName>
    </submittedName>
</protein>
<dbReference type="InterPro" id="IPR002577">
    <property type="entry name" value="HTH_HxlR"/>
</dbReference>
<dbReference type="Pfam" id="PF01638">
    <property type="entry name" value="HxlR"/>
    <property type="match status" value="2"/>
</dbReference>
<keyword evidence="2" id="KW-0238">DNA-binding</keyword>
<feature type="domain" description="HTH hxlR-type" evidence="5">
    <location>
        <begin position="5"/>
        <end position="104"/>
    </location>
</feature>
<dbReference type="InterPro" id="IPR036388">
    <property type="entry name" value="WH-like_DNA-bd_sf"/>
</dbReference>
<accession>A0AAI8TQW6</accession>
<reference evidence="6 8" key="1">
    <citation type="journal article" date="2019" name="Emerg. Microbes Infect.">
        <title>Comprehensive subspecies identification of 175 nontuberculous mycobacteria species based on 7547 genomic profiles.</title>
        <authorList>
            <person name="Matsumoto Y."/>
            <person name="Kinjo T."/>
            <person name="Motooka D."/>
            <person name="Nabeya D."/>
            <person name="Jung N."/>
            <person name="Uechi K."/>
            <person name="Horii T."/>
            <person name="Iida T."/>
            <person name="Fujita J."/>
            <person name="Nakamura S."/>
        </authorList>
    </citation>
    <scope>NUCLEOTIDE SEQUENCE [LARGE SCALE GENOMIC DNA]</scope>
    <source>
        <strain evidence="6 8">JCM 12375</strain>
    </source>
</reference>
<dbReference type="SUPFAM" id="SSF46785">
    <property type="entry name" value="Winged helix' DNA-binding domain"/>
    <property type="match status" value="2"/>
</dbReference>
<evidence type="ECO:0000256" key="1">
    <source>
        <dbReference type="ARBA" id="ARBA00023015"/>
    </source>
</evidence>
<dbReference type="GO" id="GO:0003677">
    <property type="term" value="F:DNA binding"/>
    <property type="evidence" value="ECO:0007669"/>
    <property type="project" value="UniProtKB-KW"/>
</dbReference>
<evidence type="ECO:0000256" key="4">
    <source>
        <dbReference type="SAM" id="MobiDB-lite"/>
    </source>
</evidence>
<dbReference type="Gene3D" id="1.10.10.10">
    <property type="entry name" value="Winged helix-like DNA-binding domain superfamily/Winged helix DNA-binding domain"/>
    <property type="match status" value="2"/>
</dbReference>
<dbReference type="PROSITE" id="PS51118">
    <property type="entry name" value="HTH_HXLR"/>
    <property type="match status" value="2"/>
</dbReference>
<keyword evidence="8" id="KW-1185">Reference proteome</keyword>
<name>A0AAI8TQW6_MYCME</name>
<evidence type="ECO:0000313" key="7">
    <source>
        <dbReference type="EMBL" id="BDY26897.1"/>
    </source>
</evidence>
<evidence type="ECO:0000256" key="3">
    <source>
        <dbReference type="ARBA" id="ARBA00023163"/>
    </source>
</evidence>
<dbReference type="PANTHER" id="PTHR33204:SF18">
    <property type="entry name" value="TRANSCRIPTIONAL REGULATORY PROTEIN"/>
    <property type="match status" value="1"/>
</dbReference>
<dbReference type="EMBL" id="AP027452">
    <property type="protein sequence ID" value="BDY26897.1"/>
    <property type="molecule type" value="Genomic_DNA"/>
</dbReference>
<evidence type="ECO:0000313" key="6">
    <source>
        <dbReference type="EMBL" id="BBX31731.1"/>
    </source>
</evidence>
<keyword evidence="3" id="KW-0804">Transcription</keyword>
<feature type="domain" description="HTH hxlR-type" evidence="5">
    <location>
        <begin position="167"/>
        <end position="262"/>
    </location>
</feature>
<dbReference type="Proteomes" id="UP001241092">
    <property type="component" value="Chromosome"/>
</dbReference>
<evidence type="ECO:0000313" key="8">
    <source>
        <dbReference type="Proteomes" id="UP000465622"/>
    </source>
</evidence>
<keyword evidence="1" id="KW-0805">Transcription regulation</keyword>
<reference evidence="7" key="3">
    <citation type="submission" date="2023-03" db="EMBL/GenBank/DDBJ databases">
        <title>Draft genome sequence of a Mycolicibacterium mageritense strain H4_3_1 isolated from a hybrid biological-inorganic system reactor.</title>
        <authorList>
            <person name="Feng X."/>
            <person name="Kazama D."/>
            <person name="Sato K."/>
            <person name="Kobayashi H."/>
        </authorList>
    </citation>
    <scope>NUCLEOTIDE SEQUENCE</scope>
    <source>
        <strain evidence="7">H4_3_1</strain>
    </source>
</reference>
<proteinExistence type="predicted"/>
<evidence type="ECO:0000259" key="5">
    <source>
        <dbReference type="PROSITE" id="PS51118"/>
    </source>
</evidence>
<organism evidence="7 9">
    <name type="scientific">Mycolicibacterium mageritense</name>
    <name type="common">Mycobacterium mageritense</name>
    <dbReference type="NCBI Taxonomy" id="53462"/>
    <lineage>
        <taxon>Bacteria</taxon>
        <taxon>Bacillati</taxon>
        <taxon>Actinomycetota</taxon>
        <taxon>Actinomycetes</taxon>
        <taxon>Mycobacteriales</taxon>
        <taxon>Mycobacteriaceae</taxon>
        <taxon>Mycolicibacterium</taxon>
    </lineage>
</organism>
<evidence type="ECO:0000313" key="9">
    <source>
        <dbReference type="Proteomes" id="UP001241092"/>
    </source>
</evidence>
<reference evidence="6" key="2">
    <citation type="submission" date="2020-02" db="EMBL/GenBank/DDBJ databases">
        <authorList>
            <person name="Matsumoto Y."/>
            <person name="Motooka D."/>
            <person name="Nakamura S."/>
        </authorList>
    </citation>
    <scope>NUCLEOTIDE SEQUENCE</scope>
    <source>
        <strain evidence="6">JCM 12375</strain>
    </source>
</reference>
<gene>
    <name evidence="7" type="ORF">hbim_00814</name>
    <name evidence="6" type="ORF">MMAGJ_10130</name>
</gene>
<dbReference type="EMBL" id="AP022567">
    <property type="protein sequence ID" value="BBX31731.1"/>
    <property type="molecule type" value="Genomic_DNA"/>
</dbReference>
<dbReference type="Proteomes" id="UP000465622">
    <property type="component" value="Chromosome"/>
</dbReference>
<dbReference type="InterPro" id="IPR036390">
    <property type="entry name" value="WH_DNA-bd_sf"/>
</dbReference>
<dbReference type="PANTHER" id="PTHR33204">
    <property type="entry name" value="TRANSCRIPTIONAL REGULATOR, MARR FAMILY"/>
    <property type="match status" value="1"/>
</dbReference>
<sequence>MTQPGPNAVGQMLGLLGDEWSLLVIQQALLGATRYGQFIERLPISNSVLTRRLGALTDDGLLARHRYQDKPPRHEYLVTDRSRSLWPVLLSIWEWERHWVPEHRERLPAMQHLRCGADFTPLHTCEACRRVTGPGDVTVAWGPSGGWQRSLPVTTNRRRSETDQRDSPSGLFPQTMSVLGNRWACAILVAAFVGTTRFSRFQELLAAPPGSLADRLRTFRDNGILTMTEDRPEYRLTPKGLAFFPVLTTALQWAQRWFDTLDGPAVVVTHTACGQQFHAVLRCDGCTEALTGTSVELV</sequence>